<dbReference type="GeneID" id="64692985"/>
<evidence type="ECO:0000313" key="2">
    <source>
        <dbReference type="Proteomes" id="UP000823399"/>
    </source>
</evidence>
<reference evidence="1" key="1">
    <citation type="journal article" date="2020" name="New Phytol.">
        <title>Comparative genomics reveals dynamic genome evolution in host specialist ectomycorrhizal fungi.</title>
        <authorList>
            <person name="Lofgren L.A."/>
            <person name="Nguyen N.H."/>
            <person name="Vilgalys R."/>
            <person name="Ruytinx J."/>
            <person name="Liao H.L."/>
            <person name="Branco S."/>
            <person name="Kuo A."/>
            <person name="LaButti K."/>
            <person name="Lipzen A."/>
            <person name="Andreopoulos W."/>
            <person name="Pangilinan J."/>
            <person name="Riley R."/>
            <person name="Hundley H."/>
            <person name="Na H."/>
            <person name="Barry K."/>
            <person name="Grigoriev I.V."/>
            <person name="Stajich J.E."/>
            <person name="Kennedy P.G."/>
        </authorList>
    </citation>
    <scope>NUCLEOTIDE SEQUENCE</scope>
    <source>
        <strain evidence="1">FC423</strain>
    </source>
</reference>
<dbReference type="InterPro" id="IPR036397">
    <property type="entry name" value="RNaseH_sf"/>
</dbReference>
<protein>
    <recommendedName>
        <fullName evidence="3">Tc1-like transposase DDE domain-containing protein</fullName>
    </recommendedName>
</protein>
<dbReference type="PANTHER" id="PTHR35871:SF1">
    <property type="entry name" value="CXC1-LIKE CYSTEINE CLUSTER ASSOCIATED WITH KDZ TRANSPOSASES DOMAIN-CONTAINING PROTEIN"/>
    <property type="match status" value="1"/>
</dbReference>
<dbReference type="AlphaFoldDB" id="A0A9P7K113"/>
<dbReference type="OrthoDB" id="2416294at2759"/>
<sequence length="132" mass="14992">HFMYSQADFASVRSFLEASCQARGIDVIFLPKFHCELNFIEQCWGYAKRIYQMKDPSSSESVLEQNVIHSLDAVPLSSMRHFATCSARFINAYQKGLNGVKAAWAIKRYRGHCVLPPSIMQEFDDAYSTAQA</sequence>
<dbReference type="RefSeq" id="XP_041299548.1">
    <property type="nucleotide sequence ID" value="XM_041430726.1"/>
</dbReference>
<dbReference type="GO" id="GO:0003676">
    <property type="term" value="F:nucleic acid binding"/>
    <property type="evidence" value="ECO:0007669"/>
    <property type="project" value="InterPro"/>
</dbReference>
<gene>
    <name evidence="1" type="ORF">F5147DRAFT_564506</name>
</gene>
<dbReference type="PANTHER" id="PTHR35871">
    <property type="entry name" value="EXPRESSED PROTEIN"/>
    <property type="match status" value="1"/>
</dbReference>
<organism evidence="1 2">
    <name type="scientific">Suillus discolor</name>
    <dbReference type="NCBI Taxonomy" id="1912936"/>
    <lineage>
        <taxon>Eukaryota</taxon>
        <taxon>Fungi</taxon>
        <taxon>Dikarya</taxon>
        <taxon>Basidiomycota</taxon>
        <taxon>Agaricomycotina</taxon>
        <taxon>Agaricomycetes</taxon>
        <taxon>Agaricomycetidae</taxon>
        <taxon>Boletales</taxon>
        <taxon>Suillineae</taxon>
        <taxon>Suillaceae</taxon>
        <taxon>Suillus</taxon>
    </lineage>
</organism>
<proteinExistence type="predicted"/>
<keyword evidence="2" id="KW-1185">Reference proteome</keyword>
<dbReference type="Gene3D" id="3.30.420.10">
    <property type="entry name" value="Ribonuclease H-like superfamily/Ribonuclease H"/>
    <property type="match status" value="1"/>
</dbReference>
<name>A0A9P7K113_9AGAM</name>
<feature type="non-terminal residue" evidence="1">
    <location>
        <position position="132"/>
    </location>
</feature>
<comment type="caution">
    <text evidence="1">The sequence shown here is derived from an EMBL/GenBank/DDBJ whole genome shotgun (WGS) entry which is preliminary data.</text>
</comment>
<evidence type="ECO:0008006" key="3">
    <source>
        <dbReference type="Google" id="ProtNLM"/>
    </source>
</evidence>
<evidence type="ECO:0000313" key="1">
    <source>
        <dbReference type="EMBL" id="KAG2119722.1"/>
    </source>
</evidence>
<dbReference type="Proteomes" id="UP000823399">
    <property type="component" value="Unassembled WGS sequence"/>
</dbReference>
<accession>A0A9P7K113</accession>
<dbReference type="EMBL" id="JABBWM010000002">
    <property type="protein sequence ID" value="KAG2119722.1"/>
    <property type="molecule type" value="Genomic_DNA"/>
</dbReference>